<keyword evidence="3" id="KW-0029">Amino-acid transport</keyword>
<keyword evidence="3" id="KW-0813">Transport</keyword>
<dbReference type="OrthoDB" id="7855203at2"/>
<feature type="domain" description="Leucine-binding protein" evidence="6">
    <location>
        <begin position="37"/>
        <end position="369"/>
    </location>
</feature>
<proteinExistence type="inferred from homology"/>
<accession>A0A3S2YP21</accession>
<dbReference type="InterPro" id="IPR028082">
    <property type="entry name" value="Peripla_BP_I"/>
</dbReference>
<keyword evidence="2 5" id="KW-0732">Signal</keyword>
<name>A0A3S2YP21_9HYPH</name>
<dbReference type="EMBL" id="SACP01000020">
    <property type="protein sequence ID" value="RVU15619.1"/>
    <property type="molecule type" value="Genomic_DNA"/>
</dbReference>
<dbReference type="Gene3D" id="3.40.50.2300">
    <property type="match status" value="2"/>
</dbReference>
<dbReference type="CDD" id="cd06340">
    <property type="entry name" value="PBP1_ABC_ligand_binding-like"/>
    <property type="match status" value="1"/>
</dbReference>
<evidence type="ECO:0000313" key="7">
    <source>
        <dbReference type="EMBL" id="RVU15619.1"/>
    </source>
</evidence>
<feature type="chain" id="PRO_5018712942" evidence="5">
    <location>
        <begin position="25"/>
        <end position="426"/>
    </location>
</feature>
<dbReference type="PANTHER" id="PTHR30483:SF37">
    <property type="entry name" value="ABC TRANSPORTER SUBSTRATE-BINDING PROTEIN"/>
    <property type="match status" value="1"/>
</dbReference>
<evidence type="ECO:0000259" key="6">
    <source>
        <dbReference type="Pfam" id="PF13458"/>
    </source>
</evidence>
<dbReference type="InterPro" id="IPR051010">
    <property type="entry name" value="BCAA_transport"/>
</dbReference>
<evidence type="ECO:0000313" key="8">
    <source>
        <dbReference type="Proteomes" id="UP000286997"/>
    </source>
</evidence>
<dbReference type="AlphaFoldDB" id="A0A3S2YP21"/>
<evidence type="ECO:0000256" key="5">
    <source>
        <dbReference type="SAM" id="SignalP"/>
    </source>
</evidence>
<dbReference type="Pfam" id="PF13458">
    <property type="entry name" value="Peripla_BP_6"/>
    <property type="match status" value="1"/>
</dbReference>
<dbReference type="SUPFAM" id="SSF53822">
    <property type="entry name" value="Periplasmic binding protein-like I"/>
    <property type="match status" value="1"/>
</dbReference>
<evidence type="ECO:0000256" key="4">
    <source>
        <dbReference type="SAM" id="MobiDB-lite"/>
    </source>
</evidence>
<dbReference type="PROSITE" id="PS51318">
    <property type="entry name" value="TAT"/>
    <property type="match status" value="1"/>
</dbReference>
<reference evidence="7 8" key="1">
    <citation type="submission" date="2019-01" db="EMBL/GenBank/DDBJ databases">
        <authorList>
            <person name="Chen W.-M."/>
        </authorList>
    </citation>
    <scope>NUCLEOTIDE SEQUENCE [LARGE SCALE GENOMIC DNA]</scope>
    <source>
        <strain evidence="7 8">TER-1</strain>
    </source>
</reference>
<dbReference type="InterPro" id="IPR028081">
    <property type="entry name" value="Leu-bd"/>
</dbReference>
<dbReference type="PANTHER" id="PTHR30483">
    <property type="entry name" value="LEUCINE-SPECIFIC-BINDING PROTEIN"/>
    <property type="match status" value="1"/>
</dbReference>
<gene>
    <name evidence="7" type="ORF">EOE48_19080</name>
</gene>
<organism evidence="7 8">
    <name type="scientific">Methylobacterium oryzihabitans</name>
    <dbReference type="NCBI Taxonomy" id="2499852"/>
    <lineage>
        <taxon>Bacteria</taxon>
        <taxon>Pseudomonadati</taxon>
        <taxon>Pseudomonadota</taxon>
        <taxon>Alphaproteobacteria</taxon>
        <taxon>Hyphomicrobiales</taxon>
        <taxon>Methylobacteriaceae</taxon>
        <taxon>Methylobacterium</taxon>
    </lineage>
</organism>
<keyword evidence="8" id="KW-1185">Reference proteome</keyword>
<dbReference type="RefSeq" id="WP_127732075.1">
    <property type="nucleotide sequence ID" value="NZ_SACP01000020.1"/>
</dbReference>
<evidence type="ECO:0000256" key="3">
    <source>
        <dbReference type="ARBA" id="ARBA00022970"/>
    </source>
</evidence>
<evidence type="ECO:0000256" key="2">
    <source>
        <dbReference type="ARBA" id="ARBA00022729"/>
    </source>
</evidence>
<feature type="signal peptide" evidence="5">
    <location>
        <begin position="1"/>
        <end position="24"/>
    </location>
</feature>
<evidence type="ECO:0000256" key="1">
    <source>
        <dbReference type="ARBA" id="ARBA00010062"/>
    </source>
</evidence>
<dbReference type="InterPro" id="IPR006311">
    <property type="entry name" value="TAT_signal"/>
</dbReference>
<dbReference type="GO" id="GO:0006865">
    <property type="term" value="P:amino acid transport"/>
    <property type="evidence" value="ECO:0007669"/>
    <property type="project" value="UniProtKB-KW"/>
</dbReference>
<protein>
    <submittedName>
        <fullName evidence="7">ABC transporter substrate-binding protein</fullName>
    </submittedName>
</protein>
<comment type="caution">
    <text evidence="7">The sequence shown here is derived from an EMBL/GenBank/DDBJ whole genome shotgun (WGS) entry which is preliminary data.</text>
</comment>
<comment type="similarity">
    <text evidence="1">Belongs to the leucine-binding protein family.</text>
</comment>
<sequence length="426" mass="46144">MTTTLSRRAVLVRGALALSATAFATGGFATGALAQAEIPVGWVLPLSGGSAAIGQQARTGVQIAVDQINAAGGIKAMGGAKLKLVFADSQSKPDIGSSETERLIQRENVAVIGGAFNSAVTFPATELAERYKTPWIVMGAVKDEITERNFKYVFRINNKATYDAREQLDAIDMLKTETGQGPKTLAIFYEGSDWGRSHAANVRKLAKERGYTLVLDEAAPPNQVDFSAQLLKIRAARPDALIAAFYTPDHLLLSRQLFEQQLNLPFGLHSVGGGTEDPSFYKAVSPKAVAYYFVQEDRQVDALQGEPLPEFVDVEKRFRDTLGYGMSAYGAQGFSVMYVIRDALERARSADRQALRDAIAATDLTSGPAMYVGYQRIKFDEQGQNTFAHGAISQNLNGQRRTVWPAASRAPDTKPAWPVPAFGARS</sequence>
<dbReference type="Proteomes" id="UP000286997">
    <property type="component" value="Unassembled WGS sequence"/>
</dbReference>
<feature type="region of interest" description="Disordered" evidence="4">
    <location>
        <begin position="406"/>
        <end position="426"/>
    </location>
</feature>